<feature type="compositionally biased region" description="Polar residues" evidence="1">
    <location>
        <begin position="622"/>
        <end position="637"/>
    </location>
</feature>
<feature type="compositionally biased region" description="Low complexity" evidence="1">
    <location>
        <begin position="170"/>
        <end position="181"/>
    </location>
</feature>
<feature type="compositionally biased region" description="Polar residues" evidence="1">
    <location>
        <begin position="488"/>
        <end position="498"/>
    </location>
</feature>
<protein>
    <submittedName>
        <fullName evidence="2">Uncharacterized protein</fullName>
    </submittedName>
</protein>
<feature type="compositionally biased region" description="Polar residues" evidence="1">
    <location>
        <begin position="1227"/>
        <end position="1240"/>
    </location>
</feature>
<feature type="region of interest" description="Disordered" evidence="1">
    <location>
        <begin position="780"/>
        <end position="840"/>
    </location>
</feature>
<evidence type="ECO:0000313" key="2">
    <source>
        <dbReference type="EMBL" id="RUS87123.1"/>
    </source>
</evidence>
<feature type="compositionally biased region" description="Polar residues" evidence="1">
    <location>
        <begin position="437"/>
        <end position="454"/>
    </location>
</feature>
<feature type="compositionally biased region" description="Polar residues" evidence="1">
    <location>
        <begin position="564"/>
        <end position="579"/>
    </location>
</feature>
<keyword evidence="3" id="KW-1185">Reference proteome</keyword>
<evidence type="ECO:0000313" key="3">
    <source>
        <dbReference type="Proteomes" id="UP000271974"/>
    </source>
</evidence>
<feature type="compositionally biased region" description="Polar residues" evidence="1">
    <location>
        <begin position="1439"/>
        <end position="1464"/>
    </location>
</feature>
<feature type="compositionally biased region" description="Low complexity" evidence="1">
    <location>
        <begin position="596"/>
        <end position="612"/>
    </location>
</feature>
<organism evidence="2 3">
    <name type="scientific">Elysia chlorotica</name>
    <name type="common">Eastern emerald elysia</name>
    <name type="synonym">Sea slug</name>
    <dbReference type="NCBI Taxonomy" id="188477"/>
    <lineage>
        <taxon>Eukaryota</taxon>
        <taxon>Metazoa</taxon>
        <taxon>Spiralia</taxon>
        <taxon>Lophotrochozoa</taxon>
        <taxon>Mollusca</taxon>
        <taxon>Gastropoda</taxon>
        <taxon>Heterobranchia</taxon>
        <taxon>Euthyneura</taxon>
        <taxon>Panpulmonata</taxon>
        <taxon>Sacoglossa</taxon>
        <taxon>Placobranchoidea</taxon>
        <taxon>Plakobranchidae</taxon>
        <taxon>Elysia</taxon>
    </lineage>
</organism>
<feature type="compositionally biased region" description="Polar residues" evidence="1">
    <location>
        <begin position="884"/>
        <end position="898"/>
    </location>
</feature>
<dbReference type="Proteomes" id="UP000271974">
    <property type="component" value="Unassembled WGS sequence"/>
</dbReference>
<feature type="compositionally biased region" description="Basic and acidic residues" evidence="1">
    <location>
        <begin position="1533"/>
        <end position="1546"/>
    </location>
</feature>
<name>A0A433TZX5_ELYCH</name>
<evidence type="ECO:0000256" key="1">
    <source>
        <dbReference type="SAM" id="MobiDB-lite"/>
    </source>
</evidence>
<feature type="compositionally biased region" description="Polar residues" evidence="1">
    <location>
        <begin position="1255"/>
        <end position="1267"/>
    </location>
</feature>
<dbReference type="EMBL" id="RQTK01000119">
    <property type="protein sequence ID" value="RUS87123.1"/>
    <property type="molecule type" value="Genomic_DNA"/>
</dbReference>
<feature type="compositionally biased region" description="Basic and acidic residues" evidence="1">
    <location>
        <begin position="515"/>
        <end position="528"/>
    </location>
</feature>
<feature type="compositionally biased region" description="Polar residues" evidence="1">
    <location>
        <begin position="922"/>
        <end position="940"/>
    </location>
</feature>
<feature type="compositionally biased region" description="Basic and acidic residues" evidence="1">
    <location>
        <begin position="49"/>
        <end position="61"/>
    </location>
</feature>
<feature type="region of interest" description="Disordered" evidence="1">
    <location>
        <begin position="1439"/>
        <end position="1573"/>
    </location>
</feature>
<feature type="compositionally biased region" description="Low complexity" evidence="1">
    <location>
        <begin position="404"/>
        <end position="416"/>
    </location>
</feature>
<feature type="compositionally biased region" description="Basic and acidic residues" evidence="1">
    <location>
        <begin position="1127"/>
        <end position="1139"/>
    </location>
</feature>
<feature type="region of interest" description="Disordered" evidence="1">
    <location>
        <begin position="966"/>
        <end position="1043"/>
    </location>
</feature>
<feature type="compositionally biased region" description="Basic and acidic residues" evidence="1">
    <location>
        <begin position="327"/>
        <end position="348"/>
    </location>
</feature>
<feature type="region of interest" description="Disordered" evidence="1">
    <location>
        <begin position="142"/>
        <end position="420"/>
    </location>
</feature>
<feature type="compositionally biased region" description="Polar residues" evidence="1">
    <location>
        <begin position="1140"/>
        <end position="1164"/>
    </location>
</feature>
<feature type="compositionally biased region" description="Low complexity" evidence="1">
    <location>
        <begin position="543"/>
        <end position="555"/>
    </location>
</feature>
<reference evidence="2 3" key="1">
    <citation type="submission" date="2019-01" db="EMBL/GenBank/DDBJ databases">
        <title>A draft genome assembly of the solar-powered sea slug Elysia chlorotica.</title>
        <authorList>
            <person name="Cai H."/>
            <person name="Li Q."/>
            <person name="Fang X."/>
            <person name="Li J."/>
            <person name="Curtis N.E."/>
            <person name="Altenburger A."/>
            <person name="Shibata T."/>
            <person name="Feng M."/>
            <person name="Maeda T."/>
            <person name="Schwartz J.A."/>
            <person name="Shigenobu S."/>
            <person name="Lundholm N."/>
            <person name="Nishiyama T."/>
            <person name="Yang H."/>
            <person name="Hasebe M."/>
            <person name="Li S."/>
            <person name="Pierce S.K."/>
            <person name="Wang J."/>
        </authorList>
    </citation>
    <scope>NUCLEOTIDE SEQUENCE [LARGE SCALE GENOMIC DNA]</scope>
    <source>
        <strain evidence="2">EC2010</strain>
        <tissue evidence="2">Whole organism of an adult</tissue>
    </source>
</reference>
<feature type="compositionally biased region" description="Basic and acidic residues" evidence="1">
    <location>
        <begin position="211"/>
        <end position="220"/>
    </location>
</feature>
<feature type="compositionally biased region" description="Basic and acidic residues" evidence="1">
    <location>
        <begin position="297"/>
        <end position="308"/>
    </location>
</feature>
<feature type="compositionally biased region" description="Polar residues" evidence="1">
    <location>
        <begin position="365"/>
        <end position="403"/>
    </location>
</feature>
<feature type="non-terminal residue" evidence="2">
    <location>
        <position position="1573"/>
    </location>
</feature>
<gene>
    <name evidence="2" type="ORF">EGW08_005123</name>
</gene>
<proteinExistence type="predicted"/>
<accession>A0A433TZX5</accession>
<feature type="compositionally biased region" description="Basic and acidic residues" evidence="1">
    <location>
        <begin position="860"/>
        <end position="871"/>
    </location>
</feature>
<feature type="compositionally biased region" description="Basic and acidic residues" evidence="1">
    <location>
        <begin position="1499"/>
        <end position="1509"/>
    </location>
</feature>
<feature type="region of interest" description="Disordered" evidence="1">
    <location>
        <begin position="1393"/>
        <end position="1418"/>
    </location>
</feature>
<feature type="compositionally biased region" description="Polar residues" evidence="1">
    <location>
        <begin position="287"/>
        <end position="296"/>
    </location>
</feature>
<feature type="region of interest" description="Disordered" evidence="1">
    <location>
        <begin position="1121"/>
        <end position="1212"/>
    </location>
</feature>
<feature type="compositionally biased region" description="Polar residues" evidence="1">
    <location>
        <begin position="261"/>
        <end position="280"/>
    </location>
</feature>
<dbReference type="OrthoDB" id="10679187at2759"/>
<feature type="compositionally biased region" description="Basic and acidic residues" evidence="1">
    <location>
        <begin position="182"/>
        <end position="197"/>
    </location>
</feature>
<feature type="compositionally biased region" description="Polar residues" evidence="1">
    <location>
        <begin position="1196"/>
        <end position="1212"/>
    </location>
</feature>
<feature type="compositionally biased region" description="Low complexity" evidence="1">
    <location>
        <begin position="80"/>
        <end position="102"/>
    </location>
</feature>
<feature type="compositionally biased region" description="Low complexity" evidence="1">
    <location>
        <begin position="460"/>
        <end position="476"/>
    </location>
</feature>
<comment type="caution">
    <text evidence="2">The sequence shown here is derived from an EMBL/GenBank/DDBJ whole genome shotgun (WGS) entry which is preliminary data.</text>
</comment>
<feature type="region of interest" description="Disordered" evidence="1">
    <location>
        <begin position="1227"/>
        <end position="1269"/>
    </location>
</feature>
<feature type="compositionally biased region" description="Basic and acidic residues" evidence="1">
    <location>
        <begin position="1165"/>
        <end position="1180"/>
    </location>
</feature>
<sequence>MPVKLDVAVVSTFIPENPPPKIKQNLVARPHMQQEAGKLPSLDKPGVPDNEKESSDAKSEAGVRPVANKKKKWWSRTDGSPSHSSQPLSSRMSPLGSATTSSTWLTSLLSETDLKLRDIDEEMDSVLSQVCSRSHTDQVGWSSESLGFVGARSSSTTTGFTELRQELPQGSETSGSYYSKSSESERKMRPTKKRYEGPDSAQFGAAATSDSDIRPEDRTSTETSLSSKNKDRTSTEISLSSNKDRANTETSLSTTKDRTSAEISPRTSKNRTSTETSLSTTKDRTSIETSLSSDSVVRNESKTEKTESSVEYSSTLIMIDQGTQNDVRQHIYVEKSTGRSRKENKMDFFDLGTQTSKESKVDSSDLGSQTSRESKVNSSNLGTQTSKESKGTISDPVSQTSKEGTSGQHTSQQSGSLASEDSYLKSFDAVTSEISHEQSSFKQDSSDVSNLLSKESTDPTSSHVTSASSKSKTSKSSSEKHGRKHSSGTEPDTSSESVNALKCLPQSINHAAIRQVREKESQTQEDLKRKKRGAYPHRQGKHSTSSDSTSSRTVSALIEGLDTGVQTTPLHMSNKSTACSLRGDEGGSSCGDKVSSKSNTSKPNGSTSSSSSKSKHQRTVKQENSNLDFSQKATEASNLLEDPMAEAPKPVSYDEKKNQVLKMFSIQCFRYAPFQPAPNSSSLLYSVPMIKPSPVAPQKQGISMSYELSTVDTHYDLSGHTLPPTATQSSEVIDSHTKADVDTQRTRNPIVGEAKPPPGDHRGMGRPLATWQFMTPGLGNNPRGCTYRSTSITGPAGSGDRSLPYKASDEQFKDPLVGSDSGARDRDKSLSLTQNTSMPDKISEGLQQAIPAVPMSNQFRDRHQIGPDRGKRFPGQAGLRNVGSEKSVSEQTGMSGVSGSAEPSILDQLWQSERSKELSKSRPVSSDKTGSSGELQSGKVNNALTAGFNGTGKSKKEISVLATKQNLTMKQSQSEKYDPSTSSSHASSTALQQSGVSFVGNQLKVKEKNSRPLTGPSTYPLMDNKADKSKDNTDKPKQPNTSSKQFLATFSKELDTFVDTAAWSSMKSPSQIRIDWDKCSDERRRRQQEKLKKVVISEHCPISHNIKHPVDAVNNVDDTDQGIELSLPKDPDGRNDVHSSQDSLPQLQILTSSQTDHGSQSLKNQQDRRLVTSESEKNLPPDRSQTQVHPSHRHNQVQNESNTGHRSAISQPGSVFRQKLGYISSTQKLKVGSRSASQASPHRLKAKKLPAAPSIDSSPDVSESVYSTGKEDIASLDSWVSTQTNKSQEHHESSCDTDITNYGRPPKLPPSVEVLSPAEVKLLTTAEGLRDVRSETAKDATRPSTSGQQTGMRTAVGLMPYKTSGKSFTNFPQAQQPYLAAGDAIMSASQLSKFRTGRRPSTQFQTPGVPQVPSKSHLSASETSCTSFTSSDFLSVTSVGELSPPHSWTSVKTVPGETPQSYTSCDREEEWDVRNSGSDEEDEKFPSNLDNSSFFGTDYRSEVGRESSPDIRGASPSRASTRFASDPETDGVSESRRENKPNRAVEVDSAPDSRLGQHADFSTDYGSDKGTNY</sequence>
<feature type="region of interest" description="Disordered" evidence="1">
    <location>
        <begin position="1281"/>
        <end position="1312"/>
    </location>
</feature>
<feature type="region of interest" description="Disordered" evidence="1">
    <location>
        <begin position="432"/>
        <end position="651"/>
    </location>
</feature>
<feature type="region of interest" description="Disordered" evidence="1">
    <location>
        <begin position="13"/>
        <end position="102"/>
    </location>
</feature>
<feature type="compositionally biased region" description="Low complexity" evidence="1">
    <location>
        <begin position="980"/>
        <end position="994"/>
    </location>
</feature>
<feature type="region of interest" description="Disordered" evidence="1">
    <location>
        <begin position="860"/>
        <end position="940"/>
    </location>
</feature>
<feature type="compositionally biased region" description="Basic and acidic residues" evidence="1">
    <location>
        <begin position="1024"/>
        <end position="1037"/>
    </location>
</feature>
<feature type="compositionally biased region" description="Basic residues" evidence="1">
    <location>
        <begin position="529"/>
        <end position="541"/>
    </location>
</feature>